<accession>A0AA88GPP4</accession>
<evidence type="ECO:0000313" key="3">
    <source>
        <dbReference type="EMBL" id="KAG2382212.1"/>
    </source>
</evidence>
<evidence type="ECO:0000313" key="4">
    <source>
        <dbReference type="Proteomes" id="UP000816034"/>
    </source>
</evidence>
<keyword evidence="2" id="KW-0472">Membrane</keyword>
<evidence type="ECO:0000256" key="1">
    <source>
        <dbReference type="SAM" id="MobiDB-lite"/>
    </source>
</evidence>
<reference evidence="3 4" key="1">
    <citation type="journal article" date="2018" name="BMC Genomics">
        <title>The genome of Naegleria lovaniensis, the basis for a comparative approach to unravel pathogenicity factors of the human pathogenic amoeba N. fowleri.</title>
        <authorList>
            <person name="Liechti N."/>
            <person name="Schurch N."/>
            <person name="Bruggmann R."/>
            <person name="Wittwer M."/>
        </authorList>
    </citation>
    <scope>NUCLEOTIDE SEQUENCE [LARGE SCALE GENOMIC DNA]</scope>
    <source>
        <strain evidence="3 4">ATCC 30569</strain>
    </source>
</reference>
<sequence length="412" mass="45623">MKSTLSRSIQQSSVNNPSYIQPSVATTLTFQGTSTQYYYLYVSTLKQGSVTLKITAKVRSSSSPSDAFKMTFTMNATLSTPISDFPKTLSVDTSEMTYTWNFQLKSSDPAPIVFVSMKPPFLTQAGYGSLQFSYSFENSDSDLTTILYATLIPLGVIFVAMLLVPSGYWAIIKRKASSAALRAKQMTDQVVSGGVVSKIEQAKDVMGKIGGFIKEEMETAVRNRSVANRDEAAFHVVENHKVEFTNVPLNNFNSNTTQHSNPSREYKRNVFEAELCSDEVESIDSKQDHVQVVAPSSSNAFVTTNNSQHEHRDDIPDLEQQAVEYYQHTSLPSTFNHAQQQATVAVPRIPQLPTPIVSPPEVGVTLQSTTILYDSNTTTTTSYTTTVFVTNPNDRSEDQYIPSIPLPDSIRY</sequence>
<dbReference type="GeneID" id="68097869"/>
<evidence type="ECO:0000256" key="2">
    <source>
        <dbReference type="SAM" id="Phobius"/>
    </source>
</evidence>
<comment type="caution">
    <text evidence="3">The sequence shown here is derived from an EMBL/GenBank/DDBJ whole genome shotgun (WGS) entry which is preliminary data.</text>
</comment>
<feature type="transmembrane region" description="Helical" evidence="2">
    <location>
        <begin position="146"/>
        <end position="172"/>
    </location>
</feature>
<dbReference type="RefSeq" id="XP_044547891.1">
    <property type="nucleotide sequence ID" value="XM_044695162.1"/>
</dbReference>
<keyword evidence="2" id="KW-1133">Transmembrane helix</keyword>
<proteinExistence type="predicted"/>
<gene>
    <name evidence="3" type="ORF">C9374_005414</name>
</gene>
<organism evidence="3 4">
    <name type="scientific">Naegleria lovaniensis</name>
    <name type="common">Amoeba</name>
    <dbReference type="NCBI Taxonomy" id="51637"/>
    <lineage>
        <taxon>Eukaryota</taxon>
        <taxon>Discoba</taxon>
        <taxon>Heterolobosea</taxon>
        <taxon>Tetramitia</taxon>
        <taxon>Eutetramitia</taxon>
        <taxon>Vahlkampfiidae</taxon>
        <taxon>Naegleria</taxon>
    </lineage>
</organism>
<dbReference type="EMBL" id="PYSW02000024">
    <property type="protein sequence ID" value="KAG2382212.1"/>
    <property type="molecule type" value="Genomic_DNA"/>
</dbReference>
<protein>
    <submittedName>
        <fullName evidence="3">Uncharacterized protein</fullName>
    </submittedName>
</protein>
<dbReference type="Proteomes" id="UP000816034">
    <property type="component" value="Unassembled WGS sequence"/>
</dbReference>
<feature type="region of interest" description="Disordered" evidence="1">
    <location>
        <begin position="393"/>
        <end position="412"/>
    </location>
</feature>
<dbReference type="AlphaFoldDB" id="A0AA88GPP4"/>
<name>A0AA88GPP4_NAELO</name>
<keyword evidence="2" id="KW-0812">Transmembrane</keyword>
<keyword evidence="4" id="KW-1185">Reference proteome</keyword>